<evidence type="ECO:0000256" key="3">
    <source>
        <dbReference type="RuleBase" id="RU003707"/>
    </source>
</evidence>
<organism evidence="4">
    <name type="scientific">uncultured marine thaumarchaeote KM3_82_C03</name>
    <dbReference type="NCBI Taxonomy" id="1456303"/>
    <lineage>
        <taxon>Archaea</taxon>
        <taxon>Nitrososphaerota</taxon>
        <taxon>environmental samples</taxon>
    </lineage>
</organism>
<sequence>MTYYMSFLTTTNEEGICVVKINRPEKLNAMNTDVAKEIISTFKQLEKDDKVKVIIITGEGDKAFSAGADIEYMSKISPDESEVYAKLGQELTDTVENITKPTIAAVNGYALGGGCELAMSCDIRIASNNAKIGQPEVTIGIPPGWGGTQRLMRIVGIAKAKELVFTGKPVNANTAKEIGLVNHVFEQSSLMDEAIKMAKQIASNAALAVHMSKTAINKGRNADLDTGLGVELLAWRNCFSDPEREKRMTDFVSKSKK</sequence>
<dbReference type="GO" id="GO:0006635">
    <property type="term" value="P:fatty acid beta-oxidation"/>
    <property type="evidence" value="ECO:0007669"/>
    <property type="project" value="TreeGrafter"/>
</dbReference>
<keyword evidence="2 4" id="KW-0456">Lyase</keyword>
<reference evidence="4" key="1">
    <citation type="journal article" date="2014" name="Genome Biol. Evol.">
        <title>Pangenome evidence for extensive interdomain horizontal transfer affecting lineage core and shell genes in uncultured planktonic thaumarchaeota and euryarchaeota.</title>
        <authorList>
            <person name="Deschamps P."/>
            <person name="Zivanovic Y."/>
            <person name="Moreira D."/>
            <person name="Rodriguez-Valera F."/>
            <person name="Lopez-Garcia P."/>
        </authorList>
    </citation>
    <scope>NUCLEOTIDE SEQUENCE</scope>
</reference>
<keyword evidence="4" id="KW-0413">Isomerase</keyword>
<dbReference type="PROSITE" id="PS00166">
    <property type="entry name" value="ENOYL_COA_HYDRATASE"/>
    <property type="match status" value="1"/>
</dbReference>
<dbReference type="EMBL" id="KF901105">
    <property type="protein sequence ID" value="AIF18266.1"/>
    <property type="molecule type" value="Genomic_DNA"/>
</dbReference>
<dbReference type="SUPFAM" id="SSF52096">
    <property type="entry name" value="ClpP/crotonase"/>
    <property type="match status" value="1"/>
</dbReference>
<name>A0A075HPC6_9ARCH</name>
<gene>
    <name evidence="4" type="primary">crt</name>
</gene>
<accession>A0A075HPC6</accession>
<dbReference type="FunFam" id="3.90.226.10:FF:000009">
    <property type="entry name" value="Carnitinyl-CoA dehydratase"/>
    <property type="match status" value="1"/>
</dbReference>
<evidence type="ECO:0000313" key="4">
    <source>
        <dbReference type="EMBL" id="AIF18266.1"/>
    </source>
</evidence>
<dbReference type="GO" id="GO:0016853">
    <property type="term" value="F:isomerase activity"/>
    <property type="evidence" value="ECO:0007669"/>
    <property type="project" value="UniProtKB-KW"/>
</dbReference>
<dbReference type="PANTHER" id="PTHR11941:SF54">
    <property type="entry name" value="ENOYL-COA HYDRATASE, MITOCHONDRIAL"/>
    <property type="match status" value="1"/>
</dbReference>
<dbReference type="CDD" id="cd06558">
    <property type="entry name" value="crotonase-like"/>
    <property type="match status" value="1"/>
</dbReference>
<dbReference type="InterPro" id="IPR014748">
    <property type="entry name" value="Enoyl-CoA_hydra_C"/>
</dbReference>
<dbReference type="InterPro" id="IPR001753">
    <property type="entry name" value="Enoyl-CoA_hydra/iso"/>
</dbReference>
<dbReference type="EC" id="4.2.1.55" evidence="4"/>
<dbReference type="InterPro" id="IPR029045">
    <property type="entry name" value="ClpP/crotonase-like_dom_sf"/>
</dbReference>
<dbReference type="GO" id="GO:0016829">
    <property type="term" value="F:lyase activity"/>
    <property type="evidence" value="ECO:0007669"/>
    <property type="project" value="UniProtKB-KW"/>
</dbReference>
<protein>
    <submittedName>
        <fullName evidence="4">Enoyl-CoA hydratase/isomerase (Crt)</fullName>
        <ecNumber evidence="4">4.2.1.55</ecNumber>
    </submittedName>
</protein>
<dbReference type="InterPro" id="IPR018376">
    <property type="entry name" value="Enoyl-CoA_hyd/isom_CS"/>
</dbReference>
<proteinExistence type="inferred from homology"/>
<comment type="similarity">
    <text evidence="1 3">Belongs to the enoyl-CoA hydratase/isomerase family.</text>
</comment>
<dbReference type="Pfam" id="PF00378">
    <property type="entry name" value="ECH_1"/>
    <property type="match status" value="1"/>
</dbReference>
<dbReference type="Gene3D" id="1.10.12.10">
    <property type="entry name" value="Lyase 2-enoyl-coa Hydratase, Chain A, domain 2"/>
    <property type="match status" value="1"/>
</dbReference>
<dbReference type="PANTHER" id="PTHR11941">
    <property type="entry name" value="ENOYL-COA HYDRATASE-RELATED"/>
    <property type="match status" value="1"/>
</dbReference>
<dbReference type="Gene3D" id="3.90.226.10">
    <property type="entry name" value="2-enoyl-CoA Hydratase, Chain A, domain 1"/>
    <property type="match status" value="1"/>
</dbReference>
<dbReference type="AlphaFoldDB" id="A0A075HPC6"/>
<evidence type="ECO:0000256" key="1">
    <source>
        <dbReference type="ARBA" id="ARBA00005254"/>
    </source>
</evidence>
<evidence type="ECO:0000256" key="2">
    <source>
        <dbReference type="ARBA" id="ARBA00023239"/>
    </source>
</evidence>